<sequence>MTFAVSGRTKAEVALIAIREQITHVGVIRHEDLVDSVHRLFTFVGLQALTVPLPHPVLAAVLKKQQQKPLLQGGGTFTPGGSTAVLSFLKTYDASAHTALLQHLRPRTPGTPSQMARRDATADALAYTGAPDLQEIDVAPKEGDLLARDAGTFLGWQNDFTDTVKVRRFRDQHDRSLKVMITDRDRLETDFGPDLLYYHQQRKSFVFVQYKRMTRSGKNMTYSADSQLDRQLKAMKQLDARCLAAATDGNYRLLHTPSFVKICRQESPALEEHTMVSGLCMPREQVEAYLQHGRTLSYETVHDALTSSDFARLVAIGMFGSSPSGSDVIRNELMNHYGPTVYAEFSDPSDLRPGGRSRVGSRQVGLRPDTAPSNGDGRSGQRGSHNPESATAQQERLFDL</sequence>
<comment type="caution">
    <text evidence="2">The sequence shown here is derived from an EMBL/GenBank/DDBJ whole genome shotgun (WGS) entry which is preliminary data.</text>
</comment>
<feature type="region of interest" description="Disordered" evidence="1">
    <location>
        <begin position="345"/>
        <end position="400"/>
    </location>
</feature>
<evidence type="ECO:0000313" key="3">
    <source>
        <dbReference type="Proteomes" id="UP001501074"/>
    </source>
</evidence>
<name>A0ABP7AQE0_9ACTN</name>
<keyword evidence="3" id="KW-1185">Reference proteome</keyword>
<gene>
    <name evidence="2" type="ORF">GCM10022223_66360</name>
</gene>
<reference evidence="3" key="1">
    <citation type="journal article" date="2019" name="Int. J. Syst. Evol. Microbiol.">
        <title>The Global Catalogue of Microorganisms (GCM) 10K type strain sequencing project: providing services to taxonomists for standard genome sequencing and annotation.</title>
        <authorList>
            <consortium name="The Broad Institute Genomics Platform"/>
            <consortium name="The Broad Institute Genome Sequencing Center for Infectious Disease"/>
            <person name="Wu L."/>
            <person name="Ma J."/>
        </authorList>
    </citation>
    <scope>NUCLEOTIDE SEQUENCE [LARGE SCALE GENOMIC DNA]</scope>
    <source>
        <strain evidence="3">JCM 16902</strain>
    </source>
</reference>
<dbReference type="Proteomes" id="UP001501074">
    <property type="component" value="Unassembled WGS sequence"/>
</dbReference>
<feature type="compositionally biased region" description="Polar residues" evidence="1">
    <location>
        <begin position="381"/>
        <end position="394"/>
    </location>
</feature>
<evidence type="ECO:0000313" key="2">
    <source>
        <dbReference type="EMBL" id="GAA3638153.1"/>
    </source>
</evidence>
<proteinExistence type="predicted"/>
<evidence type="ECO:0000256" key="1">
    <source>
        <dbReference type="SAM" id="MobiDB-lite"/>
    </source>
</evidence>
<dbReference type="EMBL" id="BAAAZO010000012">
    <property type="protein sequence ID" value="GAA3638153.1"/>
    <property type="molecule type" value="Genomic_DNA"/>
</dbReference>
<organism evidence="2 3">
    <name type="scientific">Kineosporia mesophila</name>
    <dbReference type="NCBI Taxonomy" id="566012"/>
    <lineage>
        <taxon>Bacteria</taxon>
        <taxon>Bacillati</taxon>
        <taxon>Actinomycetota</taxon>
        <taxon>Actinomycetes</taxon>
        <taxon>Kineosporiales</taxon>
        <taxon>Kineosporiaceae</taxon>
        <taxon>Kineosporia</taxon>
    </lineage>
</organism>
<accession>A0ABP7AQE0</accession>
<protein>
    <submittedName>
        <fullName evidence="2">Uncharacterized protein</fullName>
    </submittedName>
</protein>
<feature type="compositionally biased region" description="Low complexity" evidence="1">
    <location>
        <begin position="351"/>
        <end position="367"/>
    </location>
</feature>